<feature type="domain" description="Macro" evidence="10">
    <location>
        <begin position="217"/>
        <end position="400"/>
    </location>
</feature>
<evidence type="ECO:0000259" key="10">
    <source>
        <dbReference type="PROSITE" id="PS51154"/>
    </source>
</evidence>
<comment type="caution">
    <text evidence="11">The sequence shown here is derived from an EMBL/GenBank/DDBJ whole genome shotgun (WGS) entry which is preliminary data.</text>
</comment>
<dbReference type="PRINTS" id="PR00620">
    <property type="entry name" value="HISTONEH2A"/>
</dbReference>
<dbReference type="InterPro" id="IPR043472">
    <property type="entry name" value="Macro_dom-like"/>
</dbReference>
<dbReference type="OrthoDB" id="9421954at2759"/>
<keyword evidence="9" id="KW-0544">Nucleosome core</keyword>
<dbReference type="Gene3D" id="3.40.220.10">
    <property type="entry name" value="Leucine Aminopeptidase, subunit E, domain 1"/>
    <property type="match status" value="1"/>
</dbReference>
<keyword evidence="7" id="KW-0238">DNA-binding</keyword>
<dbReference type="Pfam" id="PF01661">
    <property type="entry name" value="Macro"/>
    <property type="match status" value="1"/>
</dbReference>
<evidence type="ECO:0000256" key="6">
    <source>
        <dbReference type="ARBA" id="ARBA00022853"/>
    </source>
</evidence>
<gene>
    <name evidence="11" type="ORF">C7M84_017602</name>
</gene>
<dbReference type="SMART" id="SM00414">
    <property type="entry name" value="H2A"/>
    <property type="match status" value="1"/>
</dbReference>
<dbReference type="STRING" id="6689.A0A423SJX3"/>
<keyword evidence="12" id="KW-1185">Reference proteome</keyword>
<dbReference type="InterPro" id="IPR035796">
    <property type="entry name" value="Macro_H2A"/>
</dbReference>
<comment type="subcellular location">
    <subcellularLocation>
        <location evidence="2">Chromosome</location>
    </subcellularLocation>
    <subcellularLocation>
        <location evidence="1">Nucleus</location>
    </subcellularLocation>
</comment>
<dbReference type="InterPro" id="IPR002589">
    <property type="entry name" value="Macro_dom"/>
</dbReference>
<dbReference type="InterPro" id="IPR009072">
    <property type="entry name" value="Histone-fold"/>
</dbReference>
<dbReference type="EMBL" id="QCYY01003249">
    <property type="protein sequence ID" value="ROT64453.1"/>
    <property type="molecule type" value="Genomic_DNA"/>
</dbReference>
<keyword evidence="4" id="KW-1017">Isopeptide bond</keyword>
<dbReference type="CDD" id="cd02904">
    <property type="entry name" value="Macro_H2A-like"/>
    <property type="match status" value="1"/>
</dbReference>
<dbReference type="FunFam" id="3.40.220.10:FF:000002">
    <property type="entry name" value="Core histone macro-H2A"/>
    <property type="match status" value="1"/>
</dbReference>
<accession>A0A423SJX3</accession>
<dbReference type="InterPro" id="IPR007125">
    <property type="entry name" value="H2A/H2B/H3"/>
</dbReference>
<dbReference type="Gene3D" id="1.10.20.10">
    <property type="entry name" value="Histone, subunit A"/>
    <property type="match status" value="1"/>
</dbReference>
<dbReference type="GO" id="GO:0046982">
    <property type="term" value="F:protein heterodimerization activity"/>
    <property type="evidence" value="ECO:0007669"/>
    <property type="project" value="InterPro"/>
</dbReference>
<evidence type="ECO:0000256" key="5">
    <source>
        <dbReference type="ARBA" id="ARBA00022843"/>
    </source>
</evidence>
<name>A0A423SJX3_PENVA</name>
<keyword evidence="6" id="KW-0156">Chromatin regulator</keyword>
<evidence type="ECO:0000256" key="8">
    <source>
        <dbReference type="ARBA" id="ARBA00023242"/>
    </source>
</evidence>
<organism evidence="11 12">
    <name type="scientific">Penaeus vannamei</name>
    <name type="common">Whiteleg shrimp</name>
    <name type="synonym">Litopenaeus vannamei</name>
    <dbReference type="NCBI Taxonomy" id="6689"/>
    <lineage>
        <taxon>Eukaryota</taxon>
        <taxon>Metazoa</taxon>
        <taxon>Ecdysozoa</taxon>
        <taxon>Arthropoda</taxon>
        <taxon>Crustacea</taxon>
        <taxon>Multicrustacea</taxon>
        <taxon>Malacostraca</taxon>
        <taxon>Eumalacostraca</taxon>
        <taxon>Eucarida</taxon>
        <taxon>Decapoda</taxon>
        <taxon>Dendrobranchiata</taxon>
        <taxon>Penaeoidea</taxon>
        <taxon>Penaeidae</taxon>
        <taxon>Penaeus</taxon>
    </lineage>
</organism>
<dbReference type="PANTHER" id="PTHR23430">
    <property type="entry name" value="HISTONE H2A"/>
    <property type="match status" value="1"/>
</dbReference>
<dbReference type="SMART" id="SM00506">
    <property type="entry name" value="A1pp"/>
    <property type="match status" value="1"/>
</dbReference>
<evidence type="ECO:0000256" key="2">
    <source>
        <dbReference type="ARBA" id="ARBA00004286"/>
    </source>
</evidence>
<evidence type="ECO:0000313" key="11">
    <source>
        <dbReference type="EMBL" id="ROT64453.1"/>
    </source>
</evidence>
<reference evidence="11 12" key="1">
    <citation type="submission" date="2018-04" db="EMBL/GenBank/DDBJ databases">
        <authorList>
            <person name="Zhang X."/>
            <person name="Yuan J."/>
            <person name="Li F."/>
            <person name="Xiang J."/>
        </authorList>
    </citation>
    <scope>NUCLEOTIDE SEQUENCE [LARGE SCALE GENOMIC DNA]</scope>
    <source>
        <tissue evidence="11">Muscle</tissue>
    </source>
</reference>
<evidence type="ECO:0000256" key="4">
    <source>
        <dbReference type="ARBA" id="ARBA00022499"/>
    </source>
</evidence>
<keyword evidence="8" id="KW-0539">Nucleus</keyword>
<dbReference type="GO" id="GO:0005634">
    <property type="term" value="C:nucleus"/>
    <property type="evidence" value="ECO:0007669"/>
    <property type="project" value="UniProtKB-SubCell"/>
</dbReference>
<dbReference type="InterPro" id="IPR002119">
    <property type="entry name" value="Histone_H2A"/>
</dbReference>
<dbReference type="PROSITE" id="PS51154">
    <property type="entry name" value="MACRO"/>
    <property type="match status" value="1"/>
</dbReference>
<dbReference type="Pfam" id="PF16211">
    <property type="entry name" value="Histone_H2A_C"/>
    <property type="match status" value="1"/>
</dbReference>
<sequence length="401" mass="42431">MSARGIAKKRQKNVSKSQRANVLFPVGRLHRYMKAGPGTRKLRIGVGAPVYAAAVIEYLTAEVLELAGNAARDNKKTRITPRHILLAIANDEELHQLLRNVTIASGGVLPKIHPELLAKKKGGKFVTGGNTPVAVPYKKPIATKPPAHKKITNKMNGNVNGATPTSGASPTLSNAMAVANKTPNSAANAAAGSASPLKLRAKGKDISSVLPPPGPFTVLSEKKLFLGQKLTVIQSDISTVTADALVHPTNSNLDFLGEVGQALSKAAGKEFVQEVRNVANCEGPLPACGVAICSGFKLPSRWVIHVNGPTLGDVDAFDKLERCVKNCLVLADKQNLKSLALPSIGSGKAGFPKQQAAQTIIKSICSYFVNVMSSSLKQIYFVLYDMESIGAYTAELAKLDS</sequence>
<evidence type="ECO:0000256" key="1">
    <source>
        <dbReference type="ARBA" id="ARBA00004123"/>
    </source>
</evidence>
<dbReference type="CDD" id="cd00074">
    <property type="entry name" value="HFD_H2A"/>
    <property type="match status" value="1"/>
</dbReference>
<evidence type="ECO:0000256" key="7">
    <source>
        <dbReference type="ARBA" id="ARBA00023125"/>
    </source>
</evidence>
<protein>
    <submittedName>
        <fullName evidence="11">Core histone macro-H2A.1</fullName>
    </submittedName>
</protein>
<evidence type="ECO:0000256" key="9">
    <source>
        <dbReference type="ARBA" id="ARBA00023269"/>
    </source>
</evidence>
<evidence type="ECO:0000256" key="3">
    <source>
        <dbReference type="ARBA" id="ARBA00022454"/>
    </source>
</evidence>
<dbReference type="FunFam" id="1.10.20.10:FF:000013">
    <property type="entry name" value="Core histone macro-H2A"/>
    <property type="match status" value="1"/>
</dbReference>
<dbReference type="GO" id="GO:0006325">
    <property type="term" value="P:chromatin organization"/>
    <property type="evidence" value="ECO:0007669"/>
    <property type="project" value="UniProtKB-KW"/>
</dbReference>
<dbReference type="SUPFAM" id="SSF52949">
    <property type="entry name" value="Macro domain-like"/>
    <property type="match status" value="1"/>
</dbReference>
<proteinExistence type="predicted"/>
<reference evidence="11 12" key="2">
    <citation type="submission" date="2019-01" db="EMBL/GenBank/DDBJ databases">
        <title>The decoding of complex shrimp genome reveals the adaptation for benthos swimmer, frequently molting mechanism and breeding impact on genome.</title>
        <authorList>
            <person name="Sun Y."/>
            <person name="Gao Y."/>
            <person name="Yu Y."/>
        </authorList>
    </citation>
    <scope>NUCLEOTIDE SEQUENCE [LARGE SCALE GENOMIC DNA]</scope>
    <source>
        <tissue evidence="11">Muscle</tissue>
    </source>
</reference>
<keyword evidence="5" id="KW-0832">Ubl conjugation</keyword>
<dbReference type="GO" id="GO:0000786">
    <property type="term" value="C:nucleosome"/>
    <property type="evidence" value="ECO:0007669"/>
    <property type="project" value="UniProtKB-KW"/>
</dbReference>
<dbReference type="SUPFAM" id="SSF47113">
    <property type="entry name" value="Histone-fold"/>
    <property type="match status" value="1"/>
</dbReference>
<dbReference type="AlphaFoldDB" id="A0A423SJX3"/>
<evidence type="ECO:0000313" key="12">
    <source>
        <dbReference type="Proteomes" id="UP000283509"/>
    </source>
</evidence>
<dbReference type="InterPro" id="IPR032454">
    <property type="entry name" value="Histone_H2A_C"/>
</dbReference>
<keyword evidence="3" id="KW-0158">Chromosome</keyword>
<dbReference type="Pfam" id="PF00125">
    <property type="entry name" value="Histone"/>
    <property type="match status" value="1"/>
</dbReference>
<dbReference type="Proteomes" id="UP000283509">
    <property type="component" value="Unassembled WGS sequence"/>
</dbReference>
<dbReference type="GO" id="GO:0003677">
    <property type="term" value="F:DNA binding"/>
    <property type="evidence" value="ECO:0007669"/>
    <property type="project" value="UniProtKB-KW"/>
</dbReference>
<dbReference type="GO" id="GO:0030527">
    <property type="term" value="F:structural constituent of chromatin"/>
    <property type="evidence" value="ECO:0007669"/>
    <property type="project" value="InterPro"/>
</dbReference>